<dbReference type="InterPro" id="IPR011990">
    <property type="entry name" value="TPR-like_helical_dom_sf"/>
</dbReference>
<comment type="caution">
    <text evidence="2">The sequence shown here is derived from an EMBL/GenBank/DDBJ whole genome shotgun (WGS) entry which is preliminary data.</text>
</comment>
<reference evidence="2" key="1">
    <citation type="submission" date="2019-11" db="EMBL/GenBank/DDBJ databases">
        <title>Microbial mats filling the niche in hypersaline microbial mats.</title>
        <authorList>
            <person name="Wong H.L."/>
            <person name="Macleod F.I."/>
            <person name="White R.A. III"/>
            <person name="Burns B.P."/>
        </authorList>
    </citation>
    <scope>NUCLEOTIDE SEQUENCE</scope>
    <source>
        <strain evidence="2">Rbin_158</strain>
    </source>
</reference>
<accession>A0A9D5Q8F7</accession>
<sequence length="414" mass="47517">MKKLTLERSPVLFYGLIIGLCGLVVYYLFCVVTAYYGVLRYQEFLHAVTVAKRQPDKALPHDQIVQKIQAAIRYDRNHPEYYYALGHYLHEYSADPDTPLTPEARSEGLQEAETWLKQAILLDPANPRYFYEMGRLSYNRGDCQFRRKGAEGDNQEACPAVRYFLAALQNAPHKLTMRTQIIRWFYQYDREIAQQLIRETLEDQAQRFIRSPGVSLVFAEFLYDIQMDYASDQEMERILPPEQVPGIRCAEASGVFDAAEGGAELVLQADDGSGEWKARLASDTERVKKIFCLPENLSGYRSATVKILMNRTLPTPVEVQIGLNEHRLSLPPDRLSVVPEWHEIPVDMNVFAGQRQVTVYVRAWSSDPENALYVWGDADTPTARSVLNFRQSRDLSPDPGIQRGEYLIRLVLRR</sequence>
<keyword evidence="1" id="KW-0472">Membrane</keyword>
<evidence type="ECO:0000313" key="3">
    <source>
        <dbReference type="Proteomes" id="UP000649604"/>
    </source>
</evidence>
<proteinExistence type="predicted"/>
<organism evidence="2 3">
    <name type="scientific">candidate division KSB3 bacterium</name>
    <dbReference type="NCBI Taxonomy" id="2044937"/>
    <lineage>
        <taxon>Bacteria</taxon>
        <taxon>candidate division KSB3</taxon>
    </lineage>
</organism>
<name>A0A9D5Q8F7_9BACT</name>
<evidence type="ECO:0000313" key="2">
    <source>
        <dbReference type="EMBL" id="MBD3327297.1"/>
    </source>
</evidence>
<dbReference type="Proteomes" id="UP000649604">
    <property type="component" value="Unassembled WGS sequence"/>
</dbReference>
<keyword evidence="1" id="KW-0812">Transmembrane</keyword>
<keyword evidence="1" id="KW-1133">Transmembrane helix</keyword>
<dbReference type="SUPFAM" id="SSF48452">
    <property type="entry name" value="TPR-like"/>
    <property type="match status" value="1"/>
</dbReference>
<gene>
    <name evidence="2" type="ORF">GF339_22110</name>
</gene>
<protein>
    <recommendedName>
        <fullName evidence="4">Tetratricopeptide repeat protein</fullName>
    </recommendedName>
</protein>
<feature type="transmembrane region" description="Helical" evidence="1">
    <location>
        <begin position="12"/>
        <end position="36"/>
    </location>
</feature>
<evidence type="ECO:0008006" key="4">
    <source>
        <dbReference type="Google" id="ProtNLM"/>
    </source>
</evidence>
<dbReference type="AlphaFoldDB" id="A0A9D5Q8F7"/>
<dbReference type="Gene3D" id="1.25.40.10">
    <property type="entry name" value="Tetratricopeptide repeat domain"/>
    <property type="match status" value="1"/>
</dbReference>
<evidence type="ECO:0000256" key="1">
    <source>
        <dbReference type="SAM" id="Phobius"/>
    </source>
</evidence>
<dbReference type="EMBL" id="WJJP01000720">
    <property type="protein sequence ID" value="MBD3327297.1"/>
    <property type="molecule type" value="Genomic_DNA"/>
</dbReference>